<keyword evidence="1" id="KW-1133">Transmembrane helix</keyword>
<keyword evidence="3" id="KW-1185">Reference proteome</keyword>
<reference evidence="2 3" key="1">
    <citation type="submission" date="2014-04" db="EMBL/GenBank/DDBJ databases">
        <title>Evolutionary Origins and Diversification of the Mycorrhizal Mutualists.</title>
        <authorList>
            <consortium name="DOE Joint Genome Institute"/>
            <consortium name="Mycorrhizal Genomics Consortium"/>
            <person name="Kohler A."/>
            <person name="Kuo A."/>
            <person name="Nagy L.G."/>
            <person name="Floudas D."/>
            <person name="Copeland A."/>
            <person name="Barry K.W."/>
            <person name="Cichocki N."/>
            <person name="Veneault-Fourrey C."/>
            <person name="LaButti K."/>
            <person name="Lindquist E.A."/>
            <person name="Lipzen A."/>
            <person name="Lundell T."/>
            <person name="Morin E."/>
            <person name="Murat C."/>
            <person name="Riley R."/>
            <person name="Ohm R."/>
            <person name="Sun H."/>
            <person name="Tunlid A."/>
            <person name="Henrissat B."/>
            <person name="Grigoriev I.V."/>
            <person name="Hibbett D.S."/>
            <person name="Martin F."/>
        </authorList>
    </citation>
    <scope>NUCLEOTIDE SEQUENCE [LARGE SCALE GENOMIC DNA]</scope>
    <source>
        <strain evidence="2 3">FD-317 M1</strain>
    </source>
</reference>
<feature type="transmembrane region" description="Helical" evidence="1">
    <location>
        <begin position="35"/>
        <end position="54"/>
    </location>
</feature>
<dbReference type="HOGENOM" id="CLU_1138100_0_0_1"/>
<keyword evidence="1" id="KW-0472">Membrane</keyword>
<sequence length="244" mass="28232">MVGIHFRERDTFLHPRPKPMLLACNLYHPPRFLSIVLWCVCVVTLSFRYGYWLILPHLLHHLLHVFPTHPSSLFYLLLCVSLLFRYGFCCFCRIFCLYPLPSVLAFLPLALCVRPCLCSFFFAMGLRYFCHIFFPALVYDQLCLQVPCLLPDDSLTFPCPICPPSLSPPYLNIMSNRSCSHAKTILFASLQCSPNNRYYNVLYFYTSSYVIVYPTSCGWTCVRACDDECAFCKLRGGSRNYAKK</sequence>
<gene>
    <name evidence="2" type="ORF">GYMLUDRAFT_779925</name>
</gene>
<evidence type="ECO:0000313" key="3">
    <source>
        <dbReference type="Proteomes" id="UP000053593"/>
    </source>
</evidence>
<organism evidence="2 3">
    <name type="scientific">Collybiopsis luxurians FD-317 M1</name>
    <dbReference type="NCBI Taxonomy" id="944289"/>
    <lineage>
        <taxon>Eukaryota</taxon>
        <taxon>Fungi</taxon>
        <taxon>Dikarya</taxon>
        <taxon>Basidiomycota</taxon>
        <taxon>Agaricomycotina</taxon>
        <taxon>Agaricomycetes</taxon>
        <taxon>Agaricomycetidae</taxon>
        <taxon>Agaricales</taxon>
        <taxon>Marasmiineae</taxon>
        <taxon>Omphalotaceae</taxon>
        <taxon>Collybiopsis</taxon>
        <taxon>Collybiopsis luxurians</taxon>
    </lineage>
</organism>
<evidence type="ECO:0000256" key="1">
    <source>
        <dbReference type="SAM" id="Phobius"/>
    </source>
</evidence>
<protein>
    <submittedName>
        <fullName evidence="2">Uncharacterized protein</fullName>
    </submittedName>
</protein>
<dbReference type="Proteomes" id="UP000053593">
    <property type="component" value="Unassembled WGS sequence"/>
</dbReference>
<accession>A0A0D0CF01</accession>
<name>A0A0D0CF01_9AGAR</name>
<feature type="transmembrane region" description="Helical" evidence="1">
    <location>
        <begin position="103"/>
        <end position="126"/>
    </location>
</feature>
<feature type="transmembrane region" description="Helical" evidence="1">
    <location>
        <begin position="74"/>
        <end position="96"/>
    </location>
</feature>
<dbReference type="AlphaFoldDB" id="A0A0D0CF01"/>
<keyword evidence="1" id="KW-0812">Transmembrane</keyword>
<proteinExistence type="predicted"/>
<evidence type="ECO:0000313" key="2">
    <source>
        <dbReference type="EMBL" id="KIK56642.1"/>
    </source>
</evidence>
<dbReference type="EMBL" id="KN834796">
    <property type="protein sequence ID" value="KIK56642.1"/>
    <property type="molecule type" value="Genomic_DNA"/>
</dbReference>